<dbReference type="AlphaFoldDB" id="A0AAJ0A8E6"/>
<dbReference type="GeneID" id="85457560"/>
<evidence type="ECO:0000313" key="1">
    <source>
        <dbReference type="EMBL" id="KAK1658434.1"/>
    </source>
</evidence>
<dbReference type="EMBL" id="JAHMHR010000073">
    <property type="protein sequence ID" value="KAK1658434.1"/>
    <property type="molecule type" value="Genomic_DNA"/>
</dbReference>
<reference evidence="1" key="1">
    <citation type="submission" date="2021-06" db="EMBL/GenBank/DDBJ databases">
        <title>Comparative genomics, transcriptomics and evolutionary studies reveal genomic signatures of adaptation to plant cell wall in hemibiotrophic fungi.</title>
        <authorList>
            <consortium name="DOE Joint Genome Institute"/>
            <person name="Baroncelli R."/>
            <person name="Diaz J.F."/>
            <person name="Benocci T."/>
            <person name="Peng M."/>
            <person name="Battaglia E."/>
            <person name="Haridas S."/>
            <person name="Andreopoulos W."/>
            <person name="Labutti K."/>
            <person name="Pangilinan J."/>
            <person name="Floch G.L."/>
            <person name="Makela M.R."/>
            <person name="Henrissat B."/>
            <person name="Grigoriev I.V."/>
            <person name="Crouch J.A."/>
            <person name="De Vries R.P."/>
            <person name="Sukno S.A."/>
            <person name="Thon M.R."/>
        </authorList>
    </citation>
    <scope>NUCLEOTIDE SEQUENCE</scope>
    <source>
        <strain evidence="1">CBS 193.32</strain>
    </source>
</reference>
<name>A0AAJ0A8E6_9PEZI</name>
<gene>
    <name evidence="1" type="ORF">BDP55DRAFT_637794</name>
</gene>
<dbReference type="Proteomes" id="UP001224890">
    <property type="component" value="Unassembled WGS sequence"/>
</dbReference>
<protein>
    <submittedName>
        <fullName evidence="1">Uncharacterized protein</fullName>
    </submittedName>
</protein>
<keyword evidence="2" id="KW-1185">Reference proteome</keyword>
<proteinExistence type="predicted"/>
<comment type="caution">
    <text evidence="1">The sequence shown here is derived from an EMBL/GenBank/DDBJ whole genome shotgun (WGS) entry which is preliminary data.</text>
</comment>
<sequence length="292" mass="33172">MSSPVSPMSVSERGVWDSMLEMITDNSRADIQWLIGRDEQDLQWVGDLKASMSQASLPTASPLWLQIRTTRELRAWEAIRKSCIILVDCDMHSKWWWDCFHASELSAWCRELANELRSQFHDQKAVGSLAFFMGGTARKEGEKSGIVALIMMTSLIYQIIDIYARKFCPDEAGQVLAFESAKRDDIGYLCNFFGLLVHKVTLELELTCFIDFVGPYDTENGMDTVMDSLITLVEDQAKNPIHKAFKLVFTGPGPRGGPRLRIHDLLSKKRHIAASYYFRVQADKERGFEMGS</sequence>
<evidence type="ECO:0000313" key="2">
    <source>
        <dbReference type="Proteomes" id="UP001224890"/>
    </source>
</evidence>
<accession>A0AAJ0A8E6</accession>
<organism evidence="1 2">
    <name type="scientific">Colletotrichum godetiae</name>
    <dbReference type="NCBI Taxonomy" id="1209918"/>
    <lineage>
        <taxon>Eukaryota</taxon>
        <taxon>Fungi</taxon>
        <taxon>Dikarya</taxon>
        <taxon>Ascomycota</taxon>
        <taxon>Pezizomycotina</taxon>
        <taxon>Sordariomycetes</taxon>
        <taxon>Hypocreomycetidae</taxon>
        <taxon>Glomerellales</taxon>
        <taxon>Glomerellaceae</taxon>
        <taxon>Colletotrichum</taxon>
        <taxon>Colletotrichum acutatum species complex</taxon>
    </lineage>
</organism>
<dbReference type="RefSeq" id="XP_060423198.1">
    <property type="nucleotide sequence ID" value="XM_060573034.1"/>
</dbReference>